<evidence type="ECO:0000313" key="1">
    <source>
        <dbReference type="EMBL" id="MBB5287165.1"/>
    </source>
</evidence>
<name>A0A840TW61_9BACT</name>
<evidence type="ECO:0000313" key="2">
    <source>
        <dbReference type="Proteomes" id="UP000557307"/>
    </source>
</evidence>
<dbReference type="AlphaFoldDB" id="A0A840TW61"/>
<evidence type="ECO:0008006" key="3">
    <source>
        <dbReference type="Google" id="ProtNLM"/>
    </source>
</evidence>
<reference evidence="1 2" key="1">
    <citation type="submission" date="2020-08" db="EMBL/GenBank/DDBJ databases">
        <title>Genomic Encyclopedia of Type Strains, Phase IV (KMG-IV): sequencing the most valuable type-strain genomes for metagenomic binning, comparative biology and taxonomic classification.</title>
        <authorList>
            <person name="Goeker M."/>
        </authorList>
    </citation>
    <scope>NUCLEOTIDE SEQUENCE [LARGE SCALE GENOMIC DNA]</scope>
    <source>
        <strain evidence="1 2">DSM 105074</strain>
    </source>
</reference>
<sequence>MSKISFVALFVVSLGGLVACQSQSVEGVYGGVEMSVSAMVGGGMQRSDIVLYLRPDGTFTDALHKPDWRTDVKGTYVVKNQEVVLTYAGKERKTTHEIHPKGYLLAYGQSPLFPMVMDKKVPAGGFKYTGGSGGGGGLSGITYVGSFSQRTIYFDGKGTFSHKRFSSTVVAGGQVGGGSTRGDDQGGTYEYKNGVLQLKYRNGQQSTHSLFFMEGKDPFLALDGYIYMPDKPEEADQSQTKSEAKQVPKVLSPAELLTKVREVQGGDALDAISTIHIQLKDAQGREIVAQTDYERQRGLVKMRAAGQLVYVEYYEGNSGWQWLQGKKTPLTPARMKELTLAPYLGVAGLNRERIATLRKGTVSATEDGGYVLSYQVNGQTLKLIFDQDFQLVGEEKPSASGTVAVAMSRFKKVDGVLLPFNEKQTAGSQKVEFRVSDYLINQLGEKDWEVNLP</sequence>
<proteinExistence type="predicted"/>
<dbReference type="PROSITE" id="PS51257">
    <property type="entry name" value="PROKAR_LIPOPROTEIN"/>
    <property type="match status" value="1"/>
</dbReference>
<dbReference type="EMBL" id="JACHGF010000014">
    <property type="protein sequence ID" value="MBB5287165.1"/>
    <property type="molecule type" value="Genomic_DNA"/>
</dbReference>
<protein>
    <recommendedName>
        <fullName evidence="3">Lipoprotein</fullName>
    </recommendedName>
</protein>
<organism evidence="1 2">
    <name type="scientific">Rhabdobacter roseus</name>
    <dbReference type="NCBI Taxonomy" id="1655419"/>
    <lineage>
        <taxon>Bacteria</taxon>
        <taxon>Pseudomonadati</taxon>
        <taxon>Bacteroidota</taxon>
        <taxon>Cytophagia</taxon>
        <taxon>Cytophagales</taxon>
        <taxon>Cytophagaceae</taxon>
        <taxon>Rhabdobacter</taxon>
    </lineage>
</organism>
<gene>
    <name evidence="1" type="ORF">HNQ92_005327</name>
</gene>
<accession>A0A840TW61</accession>
<keyword evidence="2" id="KW-1185">Reference proteome</keyword>
<dbReference type="RefSeq" id="WP_184178994.1">
    <property type="nucleotide sequence ID" value="NZ_JACHGF010000014.1"/>
</dbReference>
<comment type="caution">
    <text evidence="1">The sequence shown here is derived from an EMBL/GenBank/DDBJ whole genome shotgun (WGS) entry which is preliminary data.</text>
</comment>
<dbReference type="Proteomes" id="UP000557307">
    <property type="component" value="Unassembled WGS sequence"/>
</dbReference>